<keyword evidence="2" id="KW-1185">Reference proteome</keyword>
<dbReference type="Proteomes" id="UP000184038">
    <property type="component" value="Unassembled WGS sequence"/>
</dbReference>
<reference evidence="1 2" key="1">
    <citation type="submission" date="2016-11" db="EMBL/GenBank/DDBJ databases">
        <authorList>
            <person name="Jaros S."/>
            <person name="Januszkiewicz K."/>
            <person name="Wedrychowicz H."/>
        </authorList>
    </citation>
    <scope>NUCLEOTIDE SEQUENCE [LARGE SCALE GENOMIC DNA]</scope>
    <source>
        <strain evidence="1 2">DSM 15930</strain>
    </source>
</reference>
<dbReference type="OrthoDB" id="2049844at2"/>
<dbReference type="RefSeq" id="WP_073285368.1">
    <property type="nucleotide sequence ID" value="NZ_FRCP01000008.1"/>
</dbReference>
<sequence>MSKDFIFIKLMDANQNEEFIIEEEEMVEKSYDKLIKQISVKWYYKNLIKRLPMKLGKLTFLGDSIPCAMLPFTKEERLNLPSQYLDQYIKEIMKHLNINRAYCMEELQEKDNERAERERTLIKFLYLKQLVKISRDKLHIKEKDMKLVIIDSGDKRIEHVLELFINNLNYLTIITNREEYFTGFRDMIYDTTGLVVEFEGLPLKNHIEGNVIIDLDSENYKSYNFFPYGACAIDVNSSAKKRQYLQERRKDLTIIYDVDLLYQGNILKKNMMVNYLRAKSVNIEAIYGEYYRNINQNEILELIETCKVKIIVIVI</sequence>
<name>A0A1M7HNW5_9FIRM</name>
<evidence type="ECO:0000313" key="1">
    <source>
        <dbReference type="EMBL" id="SHM30241.1"/>
    </source>
</evidence>
<protein>
    <submittedName>
        <fullName evidence="1">Uncharacterized protein</fullName>
    </submittedName>
</protein>
<gene>
    <name evidence="1" type="ORF">SAMN02746066_01485</name>
</gene>
<evidence type="ECO:0000313" key="2">
    <source>
        <dbReference type="Proteomes" id="UP000184038"/>
    </source>
</evidence>
<dbReference type="AlphaFoldDB" id="A0A1M7HNW5"/>
<dbReference type="STRING" id="1120996.SAMN02746066_01485"/>
<dbReference type="EMBL" id="FRCP01000008">
    <property type="protein sequence ID" value="SHM30241.1"/>
    <property type="molecule type" value="Genomic_DNA"/>
</dbReference>
<proteinExistence type="predicted"/>
<accession>A0A1M7HNW5</accession>
<organism evidence="1 2">
    <name type="scientific">Anaerosporobacter mobilis DSM 15930</name>
    <dbReference type="NCBI Taxonomy" id="1120996"/>
    <lineage>
        <taxon>Bacteria</taxon>
        <taxon>Bacillati</taxon>
        <taxon>Bacillota</taxon>
        <taxon>Clostridia</taxon>
        <taxon>Lachnospirales</taxon>
        <taxon>Lachnospiraceae</taxon>
        <taxon>Anaerosporobacter</taxon>
    </lineage>
</organism>